<sequence length="704" mass="79102">MLASVCRCINTKDWLKRHLYHLGPLPSPGPAVDDMRLALMLKQRQERNSAYTPWAIVCALRNIIYGKTYHESAVNAITTLMSWMSAKHLPAVLSCSDLAGKIVIQVDDEEYSFDLRKCAHCLVLLLGSEYAPTQRVLAASTNRKWEKTKAPDMLKEWPAKVWAATPPSALPNIVEVLTSFIEKGETVEKVNEGSVPEDDDSEAPEPEMEYGLTLESCEDSFEESEERSFAISEIQMADLQGVESKISKACALVRSRDAEMEKLQQPFDFPTEKAQCEEFIRAKTADLNYLSRGITQGMQILDKYIKEAMERIDRREEPKEREKLMIDLNKHLEDDANHLGILTIEWLNKIEFRLEELTQQSTLISEAAARSSSNSSSEQDSRLQTQADRCQRIRRPLLEVPTFSGDFGEFATFWSVFKSLVHDDAELSDQEKFLLLKQALKGKAAASVSSIPVIGERYHVAVNILKKQYDRSSSMADILISEIERIPRANDNPKSCRETLEFAAFWSVFKSLVHDDAELSDQEKFLFLKQALKGKAAALREELKPATSLTVGAILPITLLKGEVNLLPGLRLCMEMVEHCRSYDEKAVFEVLWKPTDVNPEIHWYPETPTPEEMKKLLKDVERCQQAAACAIQTLMAATEYHPYMVATALGLPNGDGALHMSASATQVGEGLVDCQGPDSSNKDEQKRTGTCIQQPLLSTLLYG</sequence>
<evidence type="ECO:0000313" key="2">
    <source>
        <dbReference type="EMBL" id="VDL83791.1"/>
    </source>
</evidence>
<feature type="region of interest" description="Disordered" evidence="1">
    <location>
        <begin position="368"/>
        <end position="387"/>
    </location>
</feature>
<feature type="compositionally biased region" description="Low complexity" evidence="1">
    <location>
        <begin position="368"/>
        <end position="377"/>
    </location>
</feature>
<evidence type="ECO:0000256" key="1">
    <source>
        <dbReference type="SAM" id="MobiDB-lite"/>
    </source>
</evidence>
<dbReference type="Proteomes" id="UP000271162">
    <property type="component" value="Unassembled WGS sequence"/>
</dbReference>
<dbReference type="Pfam" id="PF03564">
    <property type="entry name" value="DUF1759"/>
    <property type="match status" value="2"/>
</dbReference>
<accession>A0A0N4YS32</accession>
<proteinExistence type="predicted"/>
<feature type="region of interest" description="Disordered" evidence="1">
    <location>
        <begin position="188"/>
        <end position="208"/>
    </location>
</feature>
<feature type="compositionally biased region" description="Acidic residues" evidence="1">
    <location>
        <begin position="195"/>
        <end position="208"/>
    </location>
</feature>
<protein>
    <submittedName>
        <fullName evidence="4">Retrovirus-related Pol polyprotein from transposon TNT 1-94</fullName>
    </submittedName>
</protein>
<dbReference type="PANTHER" id="PTHR22954:SF3">
    <property type="entry name" value="PROTEIN CBG08539"/>
    <property type="match status" value="1"/>
</dbReference>
<keyword evidence="3" id="KW-1185">Reference proteome</keyword>
<reference evidence="2 3" key="2">
    <citation type="submission" date="2018-11" db="EMBL/GenBank/DDBJ databases">
        <authorList>
            <consortium name="Pathogen Informatics"/>
        </authorList>
    </citation>
    <scope>NUCLEOTIDE SEQUENCE [LARGE SCALE GENOMIC DNA]</scope>
</reference>
<organism evidence="4">
    <name type="scientific">Nippostrongylus brasiliensis</name>
    <name type="common">Rat hookworm</name>
    <dbReference type="NCBI Taxonomy" id="27835"/>
    <lineage>
        <taxon>Eukaryota</taxon>
        <taxon>Metazoa</taxon>
        <taxon>Ecdysozoa</taxon>
        <taxon>Nematoda</taxon>
        <taxon>Chromadorea</taxon>
        <taxon>Rhabditida</taxon>
        <taxon>Rhabditina</taxon>
        <taxon>Rhabditomorpha</taxon>
        <taxon>Strongyloidea</taxon>
        <taxon>Heligmosomidae</taxon>
        <taxon>Nippostrongylus</taxon>
    </lineage>
</organism>
<name>A0A0N4YS32_NIPBR</name>
<gene>
    <name evidence="2" type="ORF">NBR_LOCUS20055</name>
</gene>
<dbReference type="WBParaSite" id="NBR_0002005401-mRNA-1">
    <property type="protein sequence ID" value="NBR_0002005401-mRNA-1"/>
    <property type="gene ID" value="NBR_0002005401"/>
</dbReference>
<dbReference type="InterPro" id="IPR005312">
    <property type="entry name" value="DUF1759"/>
</dbReference>
<dbReference type="STRING" id="27835.A0A0N4YS32"/>
<dbReference type="PANTHER" id="PTHR22954">
    <property type="entry name" value="RETROVIRAL PROTEASE-RELATED"/>
    <property type="match status" value="1"/>
</dbReference>
<dbReference type="EMBL" id="UYSL01024749">
    <property type="protein sequence ID" value="VDL83791.1"/>
    <property type="molecule type" value="Genomic_DNA"/>
</dbReference>
<evidence type="ECO:0000313" key="4">
    <source>
        <dbReference type="WBParaSite" id="NBR_0002005401-mRNA-1"/>
    </source>
</evidence>
<evidence type="ECO:0000313" key="3">
    <source>
        <dbReference type="Proteomes" id="UP000271162"/>
    </source>
</evidence>
<reference evidence="4" key="1">
    <citation type="submission" date="2017-02" db="UniProtKB">
        <authorList>
            <consortium name="WormBaseParasite"/>
        </authorList>
    </citation>
    <scope>IDENTIFICATION</scope>
</reference>
<dbReference type="AlphaFoldDB" id="A0A0N4YS32"/>